<dbReference type="OrthoDB" id="9802530at2"/>
<name>A0A845RNE6_9FIRM</name>
<sequence>MYYGKYTKDQVERANQIDLEELLRRNGEHLLPSGREKRLGNDHSVTVRGNQWFDHAAEQGGYALSFVRRHYGLSFSEGMRLLLGEDGQRPLPVAEAKPKPEPKPFALPESAGTMRRVYGYLLGQRKIDRGVLSAFVRAKLIYEDVPYHNAVFVGYDEHGVPRHAHKRSTNSEGKAFRINVEGCDPAYSFHWVGKSEKLYVFEAPIDLLSYISLHPEGWREHSYVSLCGVAEHAMVRQLEVQPSIREVYLCLDNDKAGHSASERLTARLDELGGYSVQRLCPQLKDWNDDLKEEIKQQETFEREQEGGMSLAL</sequence>
<dbReference type="Gene3D" id="3.40.1360.10">
    <property type="match status" value="1"/>
</dbReference>
<dbReference type="EMBL" id="VIQT01000019">
    <property type="protein sequence ID" value="NDO40290.1"/>
    <property type="molecule type" value="Genomic_DNA"/>
</dbReference>
<reference evidence="2 4" key="1">
    <citation type="submission" date="2018-08" db="EMBL/GenBank/DDBJ databases">
        <title>Murine metabolic-syndrome-specific gut microbial biobank.</title>
        <authorList>
            <person name="Liu C."/>
        </authorList>
    </citation>
    <scope>NUCLEOTIDE SEQUENCE [LARGE SCALE GENOMIC DNA]</scope>
    <source>
        <strain evidence="2 4">X69</strain>
    </source>
</reference>
<reference evidence="3 5" key="2">
    <citation type="submission" date="2019-06" db="EMBL/GenBank/DDBJ databases">
        <title>Draft genome sequences of 15 bacterial species constituting the stable defined intestinal microbiota of the GM15 gnotobiotic mouse model.</title>
        <authorList>
            <person name="Elie C."/>
            <person name="Mathieu A."/>
            <person name="Saliou A."/>
            <person name="Darnaud M."/>
            <person name="Leulier F."/>
            <person name="Tamellini A."/>
        </authorList>
    </citation>
    <scope>NUCLEOTIDE SEQUENCE [LARGE SCALE GENOMIC DNA]</scope>
    <source>
        <strain evidence="3 5">JM4-15</strain>
    </source>
</reference>
<dbReference type="SUPFAM" id="SSF57783">
    <property type="entry name" value="Zinc beta-ribbon"/>
    <property type="match status" value="1"/>
</dbReference>
<proteinExistence type="predicted"/>
<comment type="caution">
    <text evidence="2">The sequence shown here is derived from an EMBL/GenBank/DDBJ whole genome shotgun (WGS) entry which is preliminary data.</text>
</comment>
<evidence type="ECO:0000313" key="3">
    <source>
        <dbReference type="EMBL" id="NDO40290.1"/>
    </source>
</evidence>
<protein>
    <submittedName>
        <fullName evidence="2">DUF3991 domain-containing protein</fullName>
    </submittedName>
</protein>
<gene>
    <name evidence="2" type="ORF">D3Z39_09910</name>
    <name evidence="3" type="ORF">FMM72_13815</name>
</gene>
<dbReference type="SUPFAM" id="SSF56731">
    <property type="entry name" value="DNA primase core"/>
    <property type="match status" value="1"/>
</dbReference>
<organism evidence="2 4">
    <name type="scientific">Anaerotruncus colihominis</name>
    <dbReference type="NCBI Taxonomy" id="169435"/>
    <lineage>
        <taxon>Bacteria</taxon>
        <taxon>Bacillati</taxon>
        <taxon>Bacillota</taxon>
        <taxon>Clostridia</taxon>
        <taxon>Eubacteriales</taxon>
        <taxon>Oscillospiraceae</taxon>
        <taxon>Anaerotruncus</taxon>
    </lineage>
</organism>
<dbReference type="InterPro" id="IPR025054">
    <property type="entry name" value="DUF3991"/>
</dbReference>
<dbReference type="Proteomes" id="UP000462501">
    <property type="component" value="Unassembled WGS sequence"/>
</dbReference>
<evidence type="ECO:0000313" key="2">
    <source>
        <dbReference type="EMBL" id="NBI79182.1"/>
    </source>
</evidence>
<dbReference type="AlphaFoldDB" id="A0A845RNE6"/>
<evidence type="ECO:0000313" key="5">
    <source>
        <dbReference type="Proteomes" id="UP000462501"/>
    </source>
</evidence>
<dbReference type="Pfam" id="PF13155">
    <property type="entry name" value="Toprim_2"/>
    <property type="match status" value="1"/>
</dbReference>
<dbReference type="Proteomes" id="UP000446348">
    <property type="component" value="Unassembled WGS sequence"/>
</dbReference>
<dbReference type="EMBL" id="QXWZ01000016">
    <property type="protein sequence ID" value="NBI79182.1"/>
    <property type="molecule type" value="Genomic_DNA"/>
</dbReference>
<dbReference type="Pfam" id="PF13154">
    <property type="entry name" value="DUF3991"/>
    <property type="match status" value="1"/>
</dbReference>
<evidence type="ECO:0000259" key="1">
    <source>
        <dbReference type="Pfam" id="PF13154"/>
    </source>
</evidence>
<feature type="domain" description="DUF3991" evidence="1">
    <location>
        <begin position="120"/>
        <end position="194"/>
    </location>
</feature>
<evidence type="ECO:0000313" key="4">
    <source>
        <dbReference type="Proteomes" id="UP000446348"/>
    </source>
</evidence>
<accession>A0A845RNE6</accession>